<sequence length="148" mass="16386">MSDIALFYDPKRGSADVTVASGDLASDLGFETAVMLSLFTDRRADDTRGWWGDSVASVAGDLHGSRLWLLSREKDQPRVLRQAEEYTREALAWMVEDQVAARIDVVAESVPAASQSELLLSVVIQRPDGTSASYRYAYNWESQAARRA</sequence>
<dbReference type="AlphaFoldDB" id="L7U5W5"/>
<evidence type="ECO:0000313" key="2">
    <source>
        <dbReference type="Proteomes" id="UP000011131"/>
    </source>
</evidence>
<protein>
    <submittedName>
        <fullName evidence="1">GP46 family protein</fullName>
    </submittedName>
</protein>
<dbReference type="Pfam" id="PF07409">
    <property type="entry name" value="GP46"/>
    <property type="match status" value="1"/>
</dbReference>
<reference evidence="1 2" key="1">
    <citation type="journal article" date="2013" name="Genome Announc.">
        <title>Complete genome sequence of Myxococcus stipitatus strain DSM 14675, a fruiting myxobacterium.</title>
        <authorList>
            <person name="Huntley S."/>
            <person name="Kneip S."/>
            <person name="Treuner-Lange A."/>
            <person name="Sogaard-Andersen L."/>
        </authorList>
    </citation>
    <scope>NUCLEOTIDE SEQUENCE [LARGE SCALE GENOMIC DNA]</scope>
    <source>
        <strain evidence="2">DSM 14675 / JCM 12634 / Mx s8</strain>
    </source>
</reference>
<dbReference type="KEGG" id="msd:MYSTI_01919"/>
<dbReference type="eggNOG" id="COG4381">
    <property type="taxonomic scope" value="Bacteria"/>
</dbReference>
<evidence type="ECO:0000313" key="1">
    <source>
        <dbReference type="EMBL" id="AGC43250.1"/>
    </source>
</evidence>
<gene>
    <name evidence="1" type="ordered locus">MYSTI_01919</name>
</gene>
<name>L7U5W5_MYXSD</name>
<keyword evidence="2" id="KW-1185">Reference proteome</keyword>
<dbReference type="STRING" id="1278073.MYSTI_01919"/>
<dbReference type="HOGENOM" id="CLU_119472_0_0_7"/>
<dbReference type="EMBL" id="CP004025">
    <property type="protein sequence ID" value="AGC43250.1"/>
    <property type="molecule type" value="Genomic_DNA"/>
</dbReference>
<dbReference type="RefSeq" id="WP_015347512.1">
    <property type="nucleotide sequence ID" value="NC_020126.1"/>
</dbReference>
<dbReference type="Proteomes" id="UP000011131">
    <property type="component" value="Chromosome"/>
</dbReference>
<proteinExistence type="predicted"/>
<organism evidence="1 2">
    <name type="scientific">Myxococcus stipitatus (strain DSM 14675 / JCM 12634 / Mx s8)</name>
    <dbReference type="NCBI Taxonomy" id="1278073"/>
    <lineage>
        <taxon>Bacteria</taxon>
        <taxon>Pseudomonadati</taxon>
        <taxon>Myxococcota</taxon>
        <taxon>Myxococcia</taxon>
        <taxon>Myxococcales</taxon>
        <taxon>Cystobacterineae</taxon>
        <taxon>Myxococcaceae</taxon>
        <taxon>Myxococcus</taxon>
    </lineage>
</organism>
<dbReference type="InterPro" id="IPR010877">
    <property type="entry name" value="Phage_Mu_Gp46"/>
</dbReference>
<accession>L7U5W5</accession>
<dbReference type="OrthoDB" id="5677166at2"/>